<dbReference type="EMBL" id="ML208887">
    <property type="protein sequence ID" value="TFK59820.1"/>
    <property type="molecule type" value="Genomic_DNA"/>
</dbReference>
<evidence type="ECO:0000313" key="1">
    <source>
        <dbReference type="EMBL" id="TFK59820.1"/>
    </source>
</evidence>
<evidence type="ECO:0000313" key="2">
    <source>
        <dbReference type="Proteomes" id="UP000308600"/>
    </source>
</evidence>
<organism evidence="1 2">
    <name type="scientific">Pluteus cervinus</name>
    <dbReference type="NCBI Taxonomy" id="181527"/>
    <lineage>
        <taxon>Eukaryota</taxon>
        <taxon>Fungi</taxon>
        <taxon>Dikarya</taxon>
        <taxon>Basidiomycota</taxon>
        <taxon>Agaricomycotina</taxon>
        <taxon>Agaricomycetes</taxon>
        <taxon>Agaricomycetidae</taxon>
        <taxon>Agaricales</taxon>
        <taxon>Pluteineae</taxon>
        <taxon>Pluteaceae</taxon>
        <taxon>Pluteus</taxon>
    </lineage>
</organism>
<name>A0ACD3A2A9_9AGAR</name>
<gene>
    <name evidence="1" type="ORF">BDN72DRAFT_780216</name>
</gene>
<dbReference type="Proteomes" id="UP000308600">
    <property type="component" value="Unassembled WGS sequence"/>
</dbReference>
<proteinExistence type="predicted"/>
<keyword evidence="2" id="KW-1185">Reference proteome</keyword>
<sequence length="371" mass="43871">MFRQNLAQLISPMRRIRPRVPFWELRAHRVPTLWSLYRGLLREAPTEQIRFRVRMLFRKYRHLTGTGATKTQLLKGYKWLDTFTQANNGNKRCQDILLRYSGLISVRCEKERWRQLIREEVLWRTKLRWRPIMTGGYLRASIFNKPLPRLRPQPVHISMMISKRRWAKERQAGRLAQLHEDITLINSEMEFEKGLKQMAGGKFQSPFFGEETKHEWMRPIKAVQTQIYNSFHAGVDRATTPYPPELLAAIKEARKEKIANKTRERERERKGEVLPRTIERMNQGPPAHVLATMSTEKRVMDKVVRSVGEVGYVAKVKKRLGFKLREPEKWKVEGGWELNKLALDKAARDISLQNKGRRRHDRDVHDEQPLP</sequence>
<protein>
    <submittedName>
        <fullName evidence="1">Uncharacterized protein</fullName>
    </submittedName>
</protein>
<reference evidence="1 2" key="1">
    <citation type="journal article" date="2019" name="Nat. Ecol. Evol.">
        <title>Megaphylogeny resolves global patterns of mushroom evolution.</title>
        <authorList>
            <person name="Varga T."/>
            <person name="Krizsan K."/>
            <person name="Foldi C."/>
            <person name="Dima B."/>
            <person name="Sanchez-Garcia M."/>
            <person name="Sanchez-Ramirez S."/>
            <person name="Szollosi G.J."/>
            <person name="Szarkandi J.G."/>
            <person name="Papp V."/>
            <person name="Albert L."/>
            <person name="Andreopoulos W."/>
            <person name="Angelini C."/>
            <person name="Antonin V."/>
            <person name="Barry K.W."/>
            <person name="Bougher N.L."/>
            <person name="Buchanan P."/>
            <person name="Buyck B."/>
            <person name="Bense V."/>
            <person name="Catcheside P."/>
            <person name="Chovatia M."/>
            <person name="Cooper J."/>
            <person name="Damon W."/>
            <person name="Desjardin D."/>
            <person name="Finy P."/>
            <person name="Geml J."/>
            <person name="Haridas S."/>
            <person name="Hughes K."/>
            <person name="Justo A."/>
            <person name="Karasinski D."/>
            <person name="Kautmanova I."/>
            <person name="Kiss B."/>
            <person name="Kocsube S."/>
            <person name="Kotiranta H."/>
            <person name="LaButti K.M."/>
            <person name="Lechner B.E."/>
            <person name="Liimatainen K."/>
            <person name="Lipzen A."/>
            <person name="Lukacs Z."/>
            <person name="Mihaltcheva S."/>
            <person name="Morgado L.N."/>
            <person name="Niskanen T."/>
            <person name="Noordeloos M.E."/>
            <person name="Ohm R.A."/>
            <person name="Ortiz-Santana B."/>
            <person name="Ovrebo C."/>
            <person name="Racz N."/>
            <person name="Riley R."/>
            <person name="Savchenko A."/>
            <person name="Shiryaev A."/>
            <person name="Soop K."/>
            <person name="Spirin V."/>
            <person name="Szebenyi C."/>
            <person name="Tomsovsky M."/>
            <person name="Tulloss R.E."/>
            <person name="Uehling J."/>
            <person name="Grigoriev I.V."/>
            <person name="Vagvolgyi C."/>
            <person name="Papp T."/>
            <person name="Martin F.M."/>
            <person name="Miettinen O."/>
            <person name="Hibbett D.S."/>
            <person name="Nagy L.G."/>
        </authorList>
    </citation>
    <scope>NUCLEOTIDE SEQUENCE [LARGE SCALE GENOMIC DNA]</scope>
    <source>
        <strain evidence="1 2">NL-1719</strain>
    </source>
</reference>
<accession>A0ACD3A2A9</accession>